<keyword evidence="3" id="KW-1185">Reference proteome</keyword>
<dbReference type="EMBL" id="FNTX01000002">
    <property type="protein sequence ID" value="SEE70798.1"/>
    <property type="molecule type" value="Genomic_DNA"/>
</dbReference>
<name>A0A1H5L3I9_9MICO</name>
<feature type="coiled-coil region" evidence="1">
    <location>
        <begin position="62"/>
        <end position="89"/>
    </location>
</feature>
<protein>
    <submittedName>
        <fullName evidence="2">Uncharacterized protein</fullName>
    </submittedName>
</protein>
<reference evidence="3" key="1">
    <citation type="submission" date="2016-10" db="EMBL/GenBank/DDBJ databases">
        <authorList>
            <person name="Varghese N."/>
            <person name="Submissions S."/>
        </authorList>
    </citation>
    <scope>NUCLEOTIDE SEQUENCE [LARGE SCALE GENOMIC DNA]</scope>
    <source>
        <strain evidence="3">DSM 21368</strain>
    </source>
</reference>
<dbReference type="Proteomes" id="UP000199220">
    <property type="component" value="Unassembled WGS sequence"/>
</dbReference>
<evidence type="ECO:0000313" key="3">
    <source>
        <dbReference type="Proteomes" id="UP000199220"/>
    </source>
</evidence>
<proteinExistence type="predicted"/>
<gene>
    <name evidence="2" type="ORF">SAMN04488554_2562</name>
</gene>
<accession>A0A1H5L3I9</accession>
<dbReference type="RefSeq" id="WP_139177761.1">
    <property type="nucleotide sequence ID" value="NZ_FNTX01000002.1"/>
</dbReference>
<dbReference type="STRING" id="648782.SAMN04488554_2562"/>
<evidence type="ECO:0000313" key="2">
    <source>
        <dbReference type="EMBL" id="SEE70798.1"/>
    </source>
</evidence>
<sequence length="228" mass="24346">MRERTGWWRVRRVGIVAVIGGATAMIVGGGLAVSTLAQAEEPARTESTAEASTAAAQSSSRSQALTDAIAALEQNRDELAAQVDEETADARNELSMPPGAEFGPVHVVEDIESQIAWLSGSDGQEQLDSGAVEPQEHRYQDGAFASLMAIDWKCAWLSAGVAGVQASDSEAVSEAVRTLHSFTETEYVQSFPDYNDFLGDLVDPLRQGDATAALEYLPSCEDSTRVDH</sequence>
<dbReference type="AlphaFoldDB" id="A0A1H5L3I9"/>
<evidence type="ECO:0000256" key="1">
    <source>
        <dbReference type="SAM" id="Coils"/>
    </source>
</evidence>
<keyword evidence="1" id="KW-0175">Coiled coil</keyword>
<organism evidence="2 3">
    <name type="scientific">Ruania alba</name>
    <dbReference type="NCBI Taxonomy" id="648782"/>
    <lineage>
        <taxon>Bacteria</taxon>
        <taxon>Bacillati</taxon>
        <taxon>Actinomycetota</taxon>
        <taxon>Actinomycetes</taxon>
        <taxon>Micrococcales</taxon>
        <taxon>Ruaniaceae</taxon>
        <taxon>Ruania</taxon>
    </lineage>
</organism>
<dbReference type="OrthoDB" id="5148041at2"/>